<dbReference type="InterPro" id="IPR036412">
    <property type="entry name" value="HAD-like_sf"/>
</dbReference>
<proteinExistence type="predicted"/>
<dbReference type="GO" id="GO:0005737">
    <property type="term" value="C:cytoplasm"/>
    <property type="evidence" value="ECO:0007669"/>
    <property type="project" value="TreeGrafter"/>
</dbReference>
<dbReference type="NCBIfam" id="TIGR01668">
    <property type="entry name" value="YqeG_hyp_ppase"/>
    <property type="match status" value="1"/>
</dbReference>
<name>A0A4P9ZSB3_9FUNG</name>
<protein>
    <submittedName>
        <fullName evidence="1">Mitochondrial PGP phosphatase-domain-containing protein</fullName>
    </submittedName>
</protein>
<accession>A0A4P9ZSB3</accession>
<dbReference type="InterPro" id="IPR023214">
    <property type="entry name" value="HAD_sf"/>
</dbReference>
<dbReference type="EMBL" id="ML002654">
    <property type="protein sequence ID" value="RKP36434.1"/>
    <property type="molecule type" value="Genomic_DNA"/>
</dbReference>
<sequence length="204" mass="22721">MGQSFNGPGIRAAASVLWRPRLLIPHQVVTDIRAVDFSALRKQGIRAIGFDKDNCLTRPYESTLYPPFRGAWEQCLETFGADHVVIVSNSAGTPDDSGYTQAQTIERDLGVPVLRHPIKKPAGGDELLAHFAPLPPSQIAFVGDRLMTDIVFGHRYGLFTIWTRQIVSAKGDNPVAARLRGLEYRIYDFLKGWKWQAPAHPSQK</sequence>
<dbReference type="InterPro" id="IPR027706">
    <property type="entry name" value="PGP_Pase"/>
</dbReference>
<dbReference type="Proteomes" id="UP000268162">
    <property type="component" value="Unassembled WGS sequence"/>
</dbReference>
<evidence type="ECO:0000313" key="1">
    <source>
        <dbReference type="EMBL" id="RKP36434.1"/>
    </source>
</evidence>
<dbReference type="OrthoDB" id="198652at2759"/>
<organism evidence="1 2">
    <name type="scientific">Dimargaris cristalligena</name>
    <dbReference type="NCBI Taxonomy" id="215637"/>
    <lineage>
        <taxon>Eukaryota</taxon>
        <taxon>Fungi</taxon>
        <taxon>Fungi incertae sedis</taxon>
        <taxon>Zoopagomycota</taxon>
        <taxon>Kickxellomycotina</taxon>
        <taxon>Dimargaritomycetes</taxon>
        <taxon>Dimargaritales</taxon>
        <taxon>Dimargaritaceae</taxon>
        <taxon>Dimargaris</taxon>
    </lineage>
</organism>
<keyword evidence="2" id="KW-1185">Reference proteome</keyword>
<dbReference type="GO" id="GO:0008962">
    <property type="term" value="F:phosphatidylglycerophosphatase activity"/>
    <property type="evidence" value="ECO:0007669"/>
    <property type="project" value="InterPro"/>
</dbReference>
<dbReference type="InterPro" id="IPR010021">
    <property type="entry name" value="PGPP1/Gep4"/>
</dbReference>
<dbReference type="Gene3D" id="3.40.50.1000">
    <property type="entry name" value="HAD superfamily/HAD-like"/>
    <property type="match status" value="1"/>
</dbReference>
<dbReference type="STRING" id="215637.A0A4P9ZSB3"/>
<reference evidence="2" key="1">
    <citation type="journal article" date="2018" name="Nat. Microbiol.">
        <title>Leveraging single-cell genomics to expand the fungal tree of life.</title>
        <authorList>
            <person name="Ahrendt S.R."/>
            <person name="Quandt C.A."/>
            <person name="Ciobanu D."/>
            <person name="Clum A."/>
            <person name="Salamov A."/>
            <person name="Andreopoulos B."/>
            <person name="Cheng J.F."/>
            <person name="Woyke T."/>
            <person name="Pelin A."/>
            <person name="Henrissat B."/>
            <person name="Reynolds N.K."/>
            <person name="Benny G.L."/>
            <person name="Smith M.E."/>
            <person name="James T.Y."/>
            <person name="Grigoriev I.V."/>
        </authorList>
    </citation>
    <scope>NUCLEOTIDE SEQUENCE [LARGE SCALE GENOMIC DNA]</scope>
    <source>
        <strain evidence="2">RSA 468</strain>
    </source>
</reference>
<dbReference type="SUPFAM" id="SSF56784">
    <property type="entry name" value="HAD-like"/>
    <property type="match status" value="1"/>
</dbReference>
<dbReference type="PANTHER" id="PTHR19288:SF25">
    <property type="entry name" value="PHOSPHATIDYLGLYCEROPHOSPHATASE GEP4, MITOCHONDRIAL"/>
    <property type="match status" value="1"/>
</dbReference>
<dbReference type="PANTHER" id="PTHR19288">
    <property type="entry name" value="4-NITROPHENYLPHOSPHATASE-RELATED"/>
    <property type="match status" value="1"/>
</dbReference>
<dbReference type="AlphaFoldDB" id="A0A4P9ZSB3"/>
<dbReference type="Pfam" id="PF09419">
    <property type="entry name" value="PGP_phosphatase"/>
    <property type="match status" value="1"/>
</dbReference>
<gene>
    <name evidence="1" type="ORF">BJ085DRAFT_20525</name>
</gene>
<evidence type="ECO:0000313" key="2">
    <source>
        <dbReference type="Proteomes" id="UP000268162"/>
    </source>
</evidence>